<comment type="similarity">
    <text evidence="1">Belongs to the ABC transporter superfamily.</text>
</comment>
<dbReference type="Proteomes" id="UP000537126">
    <property type="component" value="Unassembled WGS sequence"/>
</dbReference>
<dbReference type="PANTHER" id="PTHR43335:SF4">
    <property type="entry name" value="ABC TRANSPORTER, ATP-BINDING PROTEIN"/>
    <property type="match status" value="1"/>
</dbReference>
<evidence type="ECO:0000313" key="6">
    <source>
        <dbReference type="EMBL" id="NIK73679.1"/>
    </source>
</evidence>
<gene>
    <name evidence="6" type="ORF">FHS56_001192</name>
</gene>
<proteinExistence type="inferred from homology"/>
<dbReference type="PANTHER" id="PTHR43335">
    <property type="entry name" value="ABC TRANSPORTER, ATP-BINDING PROTEIN"/>
    <property type="match status" value="1"/>
</dbReference>
<dbReference type="SUPFAM" id="SSF52540">
    <property type="entry name" value="P-loop containing nucleoside triphosphate hydrolases"/>
    <property type="match status" value="1"/>
</dbReference>
<dbReference type="InterPro" id="IPR019864">
    <property type="entry name" value="Motility-assoc_ABC_GldA"/>
</dbReference>
<sequence>MSVVVEHLSKLYGAQRAVDDISFEAQSGQIVGFLGPNGAGKSTTMKIICGYLTPNAGSAKVCGYDVRTHSIEVRRRIGYLPEHNPLYTDMYVKEFLRFTGHIHGIRGRTLRHRIEEMISLCGLEREQHKKIGALSKGYRQRVGLAQALMHDPPVLILDEPTSGLDPNQITEIRQVIKEAATNKTIIFSTHILQEVEMLCDRVLIINRGRLVADAPIAQLRRMAQQQVLRVEFGHAVESTRLKNLPGVQTVEQESAWVYRISCHDSDILRPALLALIQQEAWNMLSLQNENNRLEDIFRQLTQNSKEAN</sequence>
<evidence type="ECO:0000256" key="3">
    <source>
        <dbReference type="ARBA" id="ARBA00022741"/>
    </source>
</evidence>
<dbReference type="NCBIfam" id="TIGR03522">
    <property type="entry name" value="GldA_ABC_ATP"/>
    <property type="match status" value="1"/>
</dbReference>
<reference evidence="6 7" key="1">
    <citation type="submission" date="2020-03" db="EMBL/GenBank/DDBJ databases">
        <title>Genomic Encyclopedia of Type Strains, Phase IV (KMG-IV): sequencing the most valuable type-strain genomes for metagenomic binning, comparative biology and taxonomic classification.</title>
        <authorList>
            <person name="Goeker M."/>
        </authorList>
    </citation>
    <scope>NUCLEOTIDE SEQUENCE [LARGE SCALE GENOMIC DNA]</scope>
    <source>
        <strain evidence="6 7">DSM 5718</strain>
    </source>
</reference>
<keyword evidence="4 6" id="KW-0067">ATP-binding</keyword>
<dbReference type="InterPro" id="IPR003593">
    <property type="entry name" value="AAA+_ATPase"/>
</dbReference>
<dbReference type="CDD" id="cd03230">
    <property type="entry name" value="ABC_DR_subfamily_A"/>
    <property type="match status" value="1"/>
</dbReference>
<dbReference type="EMBL" id="JAASRN010000002">
    <property type="protein sequence ID" value="NIK73679.1"/>
    <property type="molecule type" value="Genomic_DNA"/>
</dbReference>
<dbReference type="PROSITE" id="PS50893">
    <property type="entry name" value="ABC_TRANSPORTER_2"/>
    <property type="match status" value="1"/>
</dbReference>
<keyword evidence="7" id="KW-1185">Reference proteome</keyword>
<dbReference type="AlphaFoldDB" id="A0A846MQE0"/>
<dbReference type="GO" id="GO:0016887">
    <property type="term" value="F:ATP hydrolysis activity"/>
    <property type="evidence" value="ECO:0007669"/>
    <property type="project" value="InterPro"/>
</dbReference>
<organism evidence="6 7">
    <name type="scientific">Thermonema lapsum</name>
    <dbReference type="NCBI Taxonomy" id="28195"/>
    <lineage>
        <taxon>Bacteria</taxon>
        <taxon>Pseudomonadati</taxon>
        <taxon>Bacteroidota</taxon>
        <taxon>Cytophagia</taxon>
        <taxon>Cytophagales</taxon>
        <taxon>Thermonemataceae</taxon>
        <taxon>Thermonema</taxon>
    </lineage>
</organism>
<feature type="domain" description="ABC transporter" evidence="5">
    <location>
        <begin position="3"/>
        <end position="232"/>
    </location>
</feature>
<evidence type="ECO:0000256" key="1">
    <source>
        <dbReference type="ARBA" id="ARBA00005417"/>
    </source>
</evidence>
<evidence type="ECO:0000256" key="2">
    <source>
        <dbReference type="ARBA" id="ARBA00022448"/>
    </source>
</evidence>
<keyword evidence="2" id="KW-0813">Transport</keyword>
<dbReference type="GO" id="GO:0005524">
    <property type="term" value="F:ATP binding"/>
    <property type="evidence" value="ECO:0007669"/>
    <property type="project" value="UniProtKB-KW"/>
</dbReference>
<name>A0A846MQE0_9BACT</name>
<dbReference type="InterPro" id="IPR003439">
    <property type="entry name" value="ABC_transporter-like_ATP-bd"/>
</dbReference>
<keyword evidence="3" id="KW-0547">Nucleotide-binding</keyword>
<evidence type="ECO:0000256" key="4">
    <source>
        <dbReference type="ARBA" id="ARBA00022840"/>
    </source>
</evidence>
<comment type="caution">
    <text evidence="6">The sequence shown here is derived from an EMBL/GenBank/DDBJ whole genome shotgun (WGS) entry which is preliminary data.</text>
</comment>
<dbReference type="RefSeq" id="WP_166918956.1">
    <property type="nucleotide sequence ID" value="NZ_JAASRN010000002.1"/>
</dbReference>
<dbReference type="InterPro" id="IPR027417">
    <property type="entry name" value="P-loop_NTPase"/>
</dbReference>
<evidence type="ECO:0000313" key="7">
    <source>
        <dbReference type="Proteomes" id="UP000537126"/>
    </source>
</evidence>
<protein>
    <submittedName>
        <fullName evidence="6">ABC-2 type transport system ATP-binding protein</fullName>
    </submittedName>
</protein>
<dbReference type="Gene3D" id="3.40.50.300">
    <property type="entry name" value="P-loop containing nucleotide triphosphate hydrolases"/>
    <property type="match status" value="1"/>
</dbReference>
<dbReference type="Pfam" id="PF00005">
    <property type="entry name" value="ABC_tran"/>
    <property type="match status" value="1"/>
</dbReference>
<evidence type="ECO:0000259" key="5">
    <source>
        <dbReference type="PROSITE" id="PS50893"/>
    </source>
</evidence>
<dbReference type="SMART" id="SM00382">
    <property type="entry name" value="AAA"/>
    <property type="match status" value="1"/>
</dbReference>
<accession>A0A846MQE0</accession>